<dbReference type="InterPro" id="IPR050508">
    <property type="entry name" value="Methyltransf_Superfamily"/>
</dbReference>
<dbReference type="PANTHER" id="PTHR42912">
    <property type="entry name" value="METHYLTRANSFERASE"/>
    <property type="match status" value="1"/>
</dbReference>
<dbReference type="GO" id="GO:0032259">
    <property type="term" value="P:methylation"/>
    <property type="evidence" value="ECO:0007669"/>
    <property type="project" value="UniProtKB-KW"/>
</dbReference>
<dbReference type="Pfam" id="PF13649">
    <property type="entry name" value="Methyltransf_25"/>
    <property type="match status" value="1"/>
</dbReference>
<protein>
    <submittedName>
        <fullName evidence="2">Class I SAM-dependent methyltransferase</fullName>
        <ecNumber evidence="2">2.1.-.-</ecNumber>
    </submittedName>
</protein>
<evidence type="ECO:0000259" key="1">
    <source>
        <dbReference type="Pfam" id="PF13649"/>
    </source>
</evidence>
<dbReference type="Proteomes" id="UP001597018">
    <property type="component" value="Unassembled WGS sequence"/>
</dbReference>
<organism evidence="2 3">
    <name type="scientific">Saccharopolyspora rosea</name>
    <dbReference type="NCBI Taxonomy" id="524884"/>
    <lineage>
        <taxon>Bacteria</taxon>
        <taxon>Bacillati</taxon>
        <taxon>Actinomycetota</taxon>
        <taxon>Actinomycetes</taxon>
        <taxon>Pseudonocardiales</taxon>
        <taxon>Pseudonocardiaceae</taxon>
        <taxon>Saccharopolyspora</taxon>
    </lineage>
</organism>
<feature type="domain" description="Methyltransferase" evidence="1">
    <location>
        <begin position="52"/>
        <end position="143"/>
    </location>
</feature>
<dbReference type="RefSeq" id="WP_263253158.1">
    <property type="nucleotide sequence ID" value="NZ_BAABLT010000039.1"/>
</dbReference>
<dbReference type="EMBL" id="JBHTIW010000039">
    <property type="protein sequence ID" value="MFD0923661.1"/>
    <property type="molecule type" value="Genomic_DNA"/>
</dbReference>
<reference evidence="3" key="1">
    <citation type="journal article" date="2019" name="Int. J. Syst. Evol. Microbiol.">
        <title>The Global Catalogue of Microorganisms (GCM) 10K type strain sequencing project: providing services to taxonomists for standard genome sequencing and annotation.</title>
        <authorList>
            <consortium name="The Broad Institute Genomics Platform"/>
            <consortium name="The Broad Institute Genome Sequencing Center for Infectious Disease"/>
            <person name="Wu L."/>
            <person name="Ma J."/>
        </authorList>
    </citation>
    <scope>NUCLEOTIDE SEQUENCE [LARGE SCALE GENOMIC DNA]</scope>
    <source>
        <strain evidence="3">CCUG 56401</strain>
    </source>
</reference>
<accession>A0ABW3FZ21</accession>
<dbReference type="InterPro" id="IPR041698">
    <property type="entry name" value="Methyltransf_25"/>
</dbReference>
<comment type="caution">
    <text evidence="2">The sequence shown here is derived from an EMBL/GenBank/DDBJ whole genome shotgun (WGS) entry which is preliminary data.</text>
</comment>
<gene>
    <name evidence="2" type="ORF">ACFQ16_28285</name>
</gene>
<dbReference type="EC" id="2.1.-.-" evidence="2"/>
<dbReference type="SUPFAM" id="SSF53335">
    <property type="entry name" value="S-adenosyl-L-methionine-dependent methyltransferases"/>
    <property type="match status" value="1"/>
</dbReference>
<name>A0ABW3FZ21_9PSEU</name>
<proteinExistence type="predicted"/>
<sequence length="240" mass="25946">MGAADDGVTPWTDDAVAAEFGELDTDLWWRAGYRFLPAELGIAAGAARGARVLDVGCGTGGIARWIARTCGVRALAVDPSEAMIARAEPAPGVEYRVLRDGRLAAEDRSVVAAWAAFVYVCEPDLAVLERLTAEVHRVLRPGGRFTVLDSNPDTTGVAFDGLRQGEPGVRYRAGQRMPVDLRRRDGRWTRIADVHWPTRTYLDLLSGAGFADLAVRRPGVTAEDGRQAAPFMLVTGVRTE</sequence>
<keyword evidence="2" id="KW-0489">Methyltransferase</keyword>
<keyword evidence="2" id="KW-0808">Transferase</keyword>
<dbReference type="GO" id="GO:0008168">
    <property type="term" value="F:methyltransferase activity"/>
    <property type="evidence" value="ECO:0007669"/>
    <property type="project" value="UniProtKB-KW"/>
</dbReference>
<keyword evidence="3" id="KW-1185">Reference proteome</keyword>
<evidence type="ECO:0000313" key="2">
    <source>
        <dbReference type="EMBL" id="MFD0923661.1"/>
    </source>
</evidence>
<dbReference type="CDD" id="cd02440">
    <property type="entry name" value="AdoMet_MTases"/>
    <property type="match status" value="1"/>
</dbReference>
<evidence type="ECO:0000313" key="3">
    <source>
        <dbReference type="Proteomes" id="UP001597018"/>
    </source>
</evidence>
<dbReference type="InterPro" id="IPR029063">
    <property type="entry name" value="SAM-dependent_MTases_sf"/>
</dbReference>
<dbReference type="Gene3D" id="3.40.50.150">
    <property type="entry name" value="Vaccinia Virus protein VP39"/>
    <property type="match status" value="1"/>
</dbReference>